<keyword evidence="1" id="KW-0175">Coiled coil</keyword>
<feature type="region of interest" description="Disordered" evidence="2">
    <location>
        <begin position="864"/>
        <end position="893"/>
    </location>
</feature>
<proteinExistence type="predicted"/>
<evidence type="ECO:0000256" key="2">
    <source>
        <dbReference type="SAM" id="MobiDB-lite"/>
    </source>
</evidence>
<comment type="caution">
    <text evidence="3">The sequence shown here is derived from an EMBL/GenBank/DDBJ whole genome shotgun (WGS) entry which is preliminary data.</text>
</comment>
<dbReference type="EMBL" id="CAUYUJ010015359">
    <property type="protein sequence ID" value="CAK0852931.1"/>
    <property type="molecule type" value="Genomic_DNA"/>
</dbReference>
<evidence type="ECO:0000313" key="3">
    <source>
        <dbReference type="EMBL" id="CAK0852931.1"/>
    </source>
</evidence>
<protein>
    <submittedName>
        <fullName evidence="3">Uncharacterized protein</fullName>
    </submittedName>
</protein>
<sequence length="914" mass="101669">MLCLFLCWAFLCYVAGWWRLNVLSAWFWWRHLDSGLHSACHGDFRRWGWLRRVLRGVYGVLSHRAVEYYHGSEALRGVGWSKHFWHHVHTNDPQRDPDWSTMTGLAWVRRYPTADWLPCHRWQCWYWLPANCAVEPALELLRVAALCLESLGALLEPPASADPLGARLARCGALWAEVLLNPGFQGVALLFSEEAVAAGARHRAAGAGRGAAGAVPVLGGAALHAGDHFEGLAAGGGTWKEGGERCEEWAVVQLRRTANLRLDWLPLRILDFLVEGCIDAVSFELTMTPLLDDLIHRMRATGHGNLVLSLATDICEAASQRNSRHRERDCGRWEALRFAHPTRLHCEALQAIVKLGGYKRHLRFRSGPEVSELPIDVRPILDNLRATDQPQTMLTHVWRPSIGVRAEDSLRRYHGLLEPIDVAIPTQAPYNTSSAEGGLEPEPGSAAGEEGGDNSISFTQHEVQVVHGDGPSNVLYMHGLDAAQVADMSFQGVSGPPRLANRSDPIGTSRNPPAPATIADAEDTRSWAEFAWRGRVQRMIITAAAASSVLPLAGDLISDRLVCFRRLSQVAFGYRSGWHSWAAAVVREACLEHGVPYHEVGYWEGYARVWQQETLHVEHPHRPQWTLPNSYSGNWTYRNGVDQPPIKKISLSAKTDKLEELYTKVASMVEKIEKARKMALRKGEEANKKAAEKMANAKPENLFAEAVGTIVNQKLQEQGGIEIHSGEVAHTALYNLMEAHMLKQREPHIALDGPLTRLLQWAYPSMRMTPLERQARTPLARLGKTFGPGLQKLIRFNGRLHSEESKDYARSFTPRPSDVFIVTYAKVEPRGFRASPTTSGRTAAWTSTRSLWWCPGTSLRRSAARTWTPSRASRRASSSHTASRSRSRGEAGIQLAAANLAAAPAQQRDVKEAE</sequence>
<name>A0ABN9U421_9DINO</name>
<reference evidence="3" key="1">
    <citation type="submission" date="2023-10" db="EMBL/GenBank/DDBJ databases">
        <authorList>
            <person name="Chen Y."/>
            <person name="Shah S."/>
            <person name="Dougan E. K."/>
            <person name="Thang M."/>
            <person name="Chan C."/>
        </authorList>
    </citation>
    <scope>NUCLEOTIDE SEQUENCE [LARGE SCALE GENOMIC DNA]</scope>
</reference>
<feature type="coiled-coil region" evidence="1">
    <location>
        <begin position="658"/>
        <end position="689"/>
    </location>
</feature>
<evidence type="ECO:0000313" key="4">
    <source>
        <dbReference type="Proteomes" id="UP001189429"/>
    </source>
</evidence>
<dbReference type="Proteomes" id="UP001189429">
    <property type="component" value="Unassembled WGS sequence"/>
</dbReference>
<accession>A0ABN9U421</accession>
<feature type="compositionally biased region" description="Low complexity" evidence="2">
    <location>
        <begin position="433"/>
        <end position="448"/>
    </location>
</feature>
<keyword evidence="4" id="KW-1185">Reference proteome</keyword>
<evidence type="ECO:0000256" key="1">
    <source>
        <dbReference type="SAM" id="Coils"/>
    </source>
</evidence>
<feature type="region of interest" description="Disordered" evidence="2">
    <location>
        <begin position="496"/>
        <end position="518"/>
    </location>
</feature>
<feature type="compositionally biased region" description="Low complexity" evidence="2">
    <location>
        <begin position="864"/>
        <end position="884"/>
    </location>
</feature>
<organism evidence="3 4">
    <name type="scientific">Prorocentrum cordatum</name>
    <dbReference type="NCBI Taxonomy" id="2364126"/>
    <lineage>
        <taxon>Eukaryota</taxon>
        <taxon>Sar</taxon>
        <taxon>Alveolata</taxon>
        <taxon>Dinophyceae</taxon>
        <taxon>Prorocentrales</taxon>
        <taxon>Prorocentraceae</taxon>
        <taxon>Prorocentrum</taxon>
    </lineage>
</organism>
<gene>
    <name evidence="3" type="ORF">PCOR1329_LOCUS44575</name>
</gene>
<feature type="region of interest" description="Disordered" evidence="2">
    <location>
        <begin position="427"/>
        <end position="455"/>
    </location>
</feature>